<dbReference type="AlphaFoldDB" id="A0A1G9XN01"/>
<feature type="domain" description="Excalibur calcium-binding" evidence="3">
    <location>
        <begin position="107"/>
        <end position="144"/>
    </location>
</feature>
<dbReference type="OrthoDB" id="5241375at2"/>
<keyword evidence="2" id="KW-0732">Signal</keyword>
<keyword evidence="5" id="KW-1185">Reference proteome</keyword>
<name>A0A1G9XN01_ALLAB</name>
<dbReference type="eggNOG" id="COG1525">
    <property type="taxonomic scope" value="Bacteria"/>
</dbReference>
<dbReference type="RefSeq" id="WP_081900215.1">
    <property type="nucleotide sequence ID" value="NZ_JOEF01000005.1"/>
</dbReference>
<dbReference type="Pfam" id="PF05901">
    <property type="entry name" value="Excalibur"/>
    <property type="match status" value="1"/>
</dbReference>
<dbReference type="InterPro" id="IPR008613">
    <property type="entry name" value="Excalibur_Ca-bd_domain"/>
</dbReference>
<evidence type="ECO:0000313" key="4">
    <source>
        <dbReference type="EMBL" id="SDM97585.1"/>
    </source>
</evidence>
<evidence type="ECO:0000256" key="1">
    <source>
        <dbReference type="SAM" id="MobiDB-lite"/>
    </source>
</evidence>
<reference evidence="4 5" key="1">
    <citation type="submission" date="2016-10" db="EMBL/GenBank/DDBJ databases">
        <authorList>
            <person name="de Groot N.N."/>
        </authorList>
    </citation>
    <scope>NUCLEOTIDE SEQUENCE [LARGE SCALE GENOMIC DNA]</scope>
    <source>
        <strain evidence="4 5">DSM 44149</strain>
    </source>
</reference>
<feature type="chain" id="PRO_5039213951" evidence="2">
    <location>
        <begin position="27"/>
        <end position="144"/>
    </location>
</feature>
<protein>
    <submittedName>
        <fullName evidence="4">Excalibur calcium-binding domain-containing protein</fullName>
    </submittedName>
</protein>
<feature type="compositionally biased region" description="Pro residues" evidence="1">
    <location>
        <begin position="70"/>
        <end position="89"/>
    </location>
</feature>
<feature type="compositionally biased region" description="Basic and acidic residues" evidence="1">
    <location>
        <begin position="100"/>
        <end position="116"/>
    </location>
</feature>
<evidence type="ECO:0000256" key="2">
    <source>
        <dbReference type="SAM" id="SignalP"/>
    </source>
</evidence>
<accession>A0A1G9XN01</accession>
<dbReference type="Proteomes" id="UP000183376">
    <property type="component" value="Chromosome I"/>
</dbReference>
<gene>
    <name evidence="4" type="ORF">SAMN04489726_4281</name>
</gene>
<sequence>MRTSEPGAIRTTFLLLPFALIIGACGAPPSGPATTATTAPATVTAESFTTVPPTTATTTTAAEVTTTVPLAPPAPPAPPAPKPTVPKPTMPKSTTPKPDPQPRTDPRFGTCKEAKSKGYGPYYKGVDVEYGWYRDADSDGIVCE</sequence>
<evidence type="ECO:0000313" key="5">
    <source>
        <dbReference type="Proteomes" id="UP000183376"/>
    </source>
</evidence>
<dbReference type="STRING" id="211114.SAMN04489726_4281"/>
<evidence type="ECO:0000259" key="3">
    <source>
        <dbReference type="SMART" id="SM00894"/>
    </source>
</evidence>
<proteinExistence type="predicted"/>
<feature type="signal peptide" evidence="2">
    <location>
        <begin position="1"/>
        <end position="26"/>
    </location>
</feature>
<dbReference type="EMBL" id="LT629701">
    <property type="protein sequence ID" value="SDM97585.1"/>
    <property type="molecule type" value="Genomic_DNA"/>
</dbReference>
<dbReference type="SMART" id="SM00894">
    <property type="entry name" value="Excalibur"/>
    <property type="match status" value="1"/>
</dbReference>
<organism evidence="4 5">
    <name type="scientific">Allokutzneria albata</name>
    <name type="common">Kibdelosporangium albatum</name>
    <dbReference type="NCBI Taxonomy" id="211114"/>
    <lineage>
        <taxon>Bacteria</taxon>
        <taxon>Bacillati</taxon>
        <taxon>Actinomycetota</taxon>
        <taxon>Actinomycetes</taxon>
        <taxon>Pseudonocardiales</taxon>
        <taxon>Pseudonocardiaceae</taxon>
        <taxon>Allokutzneria</taxon>
    </lineage>
</organism>
<dbReference type="PROSITE" id="PS51257">
    <property type="entry name" value="PROKAR_LIPOPROTEIN"/>
    <property type="match status" value="1"/>
</dbReference>
<feature type="region of interest" description="Disordered" evidence="1">
    <location>
        <begin position="66"/>
        <end position="120"/>
    </location>
</feature>